<accession>A0A9R1XEK4</accession>
<reference evidence="1 2" key="1">
    <citation type="journal article" date="2017" name="Nat. Commun.">
        <title>Genome assembly with in vitro proximity ligation data and whole-genome triplication in lettuce.</title>
        <authorList>
            <person name="Reyes-Chin-Wo S."/>
            <person name="Wang Z."/>
            <person name="Yang X."/>
            <person name="Kozik A."/>
            <person name="Arikit S."/>
            <person name="Song C."/>
            <person name="Xia L."/>
            <person name="Froenicke L."/>
            <person name="Lavelle D.O."/>
            <person name="Truco M.J."/>
            <person name="Xia R."/>
            <person name="Zhu S."/>
            <person name="Xu C."/>
            <person name="Xu H."/>
            <person name="Xu X."/>
            <person name="Cox K."/>
            <person name="Korf I."/>
            <person name="Meyers B.C."/>
            <person name="Michelmore R.W."/>
        </authorList>
    </citation>
    <scope>NUCLEOTIDE SEQUENCE [LARGE SCALE GENOMIC DNA]</scope>
    <source>
        <strain evidence="2">cv. Salinas</strain>
        <tissue evidence="1">Seedlings</tissue>
    </source>
</reference>
<keyword evidence="2" id="KW-1185">Reference proteome</keyword>
<dbReference type="Proteomes" id="UP000235145">
    <property type="component" value="Unassembled WGS sequence"/>
</dbReference>
<dbReference type="EMBL" id="NBSK02000005">
    <property type="protein sequence ID" value="KAJ0205232.1"/>
    <property type="molecule type" value="Genomic_DNA"/>
</dbReference>
<evidence type="ECO:0000313" key="2">
    <source>
        <dbReference type="Proteomes" id="UP000235145"/>
    </source>
</evidence>
<protein>
    <submittedName>
        <fullName evidence="1">Uncharacterized protein</fullName>
    </submittedName>
</protein>
<name>A0A9R1XEK4_LACSA</name>
<gene>
    <name evidence="1" type="ORF">LSAT_V11C500259640</name>
</gene>
<dbReference type="AlphaFoldDB" id="A0A9R1XEK4"/>
<proteinExistence type="predicted"/>
<sequence>MTFDTQTEKLRDIETPNFGNQRTDIMGFMVASCLRTVSFMLFRFQPHHFDNIKHLVPVFPTNVTFLQHLHRFDFIRLPTTRRIR</sequence>
<evidence type="ECO:0000313" key="1">
    <source>
        <dbReference type="EMBL" id="KAJ0205232.1"/>
    </source>
</evidence>
<organism evidence="1 2">
    <name type="scientific">Lactuca sativa</name>
    <name type="common">Garden lettuce</name>
    <dbReference type="NCBI Taxonomy" id="4236"/>
    <lineage>
        <taxon>Eukaryota</taxon>
        <taxon>Viridiplantae</taxon>
        <taxon>Streptophyta</taxon>
        <taxon>Embryophyta</taxon>
        <taxon>Tracheophyta</taxon>
        <taxon>Spermatophyta</taxon>
        <taxon>Magnoliopsida</taxon>
        <taxon>eudicotyledons</taxon>
        <taxon>Gunneridae</taxon>
        <taxon>Pentapetalae</taxon>
        <taxon>asterids</taxon>
        <taxon>campanulids</taxon>
        <taxon>Asterales</taxon>
        <taxon>Asteraceae</taxon>
        <taxon>Cichorioideae</taxon>
        <taxon>Cichorieae</taxon>
        <taxon>Lactucinae</taxon>
        <taxon>Lactuca</taxon>
    </lineage>
</organism>
<comment type="caution">
    <text evidence="1">The sequence shown here is derived from an EMBL/GenBank/DDBJ whole genome shotgun (WGS) entry which is preliminary data.</text>
</comment>